<feature type="region of interest" description="Disordered" evidence="1">
    <location>
        <begin position="1"/>
        <end position="36"/>
    </location>
</feature>
<protein>
    <submittedName>
        <fullName evidence="2">Uncharacterized protein</fullName>
    </submittedName>
</protein>
<sequence length="36" mass="3800">MASGNSEEGKGMLLRNGDDKVRHPSPQRGTPDSSST</sequence>
<evidence type="ECO:0000313" key="3">
    <source>
        <dbReference type="Proteomes" id="UP000008068"/>
    </source>
</evidence>
<keyword evidence="3" id="KW-1185">Reference proteome</keyword>
<evidence type="ECO:0000256" key="1">
    <source>
        <dbReference type="SAM" id="MobiDB-lite"/>
    </source>
</evidence>
<evidence type="ECO:0000313" key="2">
    <source>
        <dbReference type="EMBL" id="EGT54593.1"/>
    </source>
</evidence>
<reference evidence="3" key="1">
    <citation type="submission" date="2011-07" db="EMBL/GenBank/DDBJ databases">
        <authorList>
            <consortium name="Caenorhabditis brenneri Sequencing and Analysis Consortium"/>
            <person name="Wilson R.K."/>
        </authorList>
    </citation>
    <scope>NUCLEOTIDE SEQUENCE [LARGE SCALE GENOMIC DNA]</scope>
    <source>
        <strain evidence="3">PB2801</strain>
    </source>
</reference>
<organism evidence="3">
    <name type="scientific">Caenorhabditis brenneri</name>
    <name type="common">Nematode worm</name>
    <dbReference type="NCBI Taxonomy" id="135651"/>
    <lineage>
        <taxon>Eukaryota</taxon>
        <taxon>Metazoa</taxon>
        <taxon>Ecdysozoa</taxon>
        <taxon>Nematoda</taxon>
        <taxon>Chromadorea</taxon>
        <taxon>Rhabditida</taxon>
        <taxon>Rhabditina</taxon>
        <taxon>Rhabditomorpha</taxon>
        <taxon>Rhabditoidea</taxon>
        <taxon>Rhabditidae</taxon>
        <taxon>Peloderinae</taxon>
        <taxon>Caenorhabditis</taxon>
    </lineage>
</organism>
<dbReference type="STRING" id="135651.G0N7B6"/>
<dbReference type="Proteomes" id="UP000008068">
    <property type="component" value="Unassembled WGS sequence"/>
</dbReference>
<name>G0N7B6_CAEBE</name>
<dbReference type="HOGENOM" id="CLU_3360185_0_0_1"/>
<proteinExistence type="predicted"/>
<dbReference type="EMBL" id="GL379846">
    <property type="protein sequence ID" value="EGT54593.1"/>
    <property type="molecule type" value="Genomic_DNA"/>
</dbReference>
<dbReference type="InParanoid" id="G0N7B6"/>
<accession>G0N7B6</accession>
<feature type="compositionally biased region" description="Polar residues" evidence="1">
    <location>
        <begin position="27"/>
        <end position="36"/>
    </location>
</feature>
<dbReference type="AlphaFoldDB" id="G0N7B6"/>
<dbReference type="eggNOG" id="KOG1545">
    <property type="taxonomic scope" value="Eukaryota"/>
</dbReference>
<gene>
    <name evidence="2" type="ORF">CAEBREN_30173</name>
</gene>